<protein>
    <recommendedName>
        <fullName evidence="3">Methyltransferase-like protein 7B</fullName>
    </recommendedName>
</protein>
<dbReference type="AlphaFoldDB" id="A0A0N1HGU4"/>
<evidence type="ECO:0000313" key="1">
    <source>
        <dbReference type="EMBL" id="KPI45520.1"/>
    </source>
</evidence>
<sequence>MSASPTFAEWRASMVLPGLLLYLAVKSFVLVLAETVIKRNRPLSEIKDEAFSRFWRIINAPPPPGTPLAGSMTLPPALLPEASGVVLELGPGSGAQVQYFATATKATTIYGAEPCLPLHDDLRANAVRHGLRDKYRIVTAGAEKETLIPGLAKAGLLTNKSPNSGIFDTVVCVRVLCSVKDLHETTSAIYSLLKPGGKLIVVEHTVNPWRTPTGSYVGRLMQTVYESLGWTFFVGNCHMTRDIRKGIMDAAVSDGGWVKVELKNHFSWAALPYVAGTVVKRS</sequence>
<keyword evidence="2" id="KW-1185">Reference proteome</keyword>
<dbReference type="PANTHER" id="PTHR45036">
    <property type="entry name" value="METHYLTRANSFERASE LIKE 7B"/>
    <property type="match status" value="1"/>
</dbReference>
<proteinExistence type="predicted"/>
<evidence type="ECO:0000313" key="2">
    <source>
        <dbReference type="Proteomes" id="UP000038010"/>
    </source>
</evidence>
<dbReference type="Pfam" id="PF13489">
    <property type="entry name" value="Methyltransf_23"/>
    <property type="match status" value="1"/>
</dbReference>
<dbReference type="RefSeq" id="XP_018005483.1">
    <property type="nucleotide sequence ID" value="XM_018146849.1"/>
</dbReference>
<organism evidence="1 2">
    <name type="scientific">Cyphellophora attinorum</name>
    <dbReference type="NCBI Taxonomy" id="1664694"/>
    <lineage>
        <taxon>Eukaryota</taxon>
        <taxon>Fungi</taxon>
        <taxon>Dikarya</taxon>
        <taxon>Ascomycota</taxon>
        <taxon>Pezizomycotina</taxon>
        <taxon>Eurotiomycetes</taxon>
        <taxon>Chaetothyriomycetidae</taxon>
        <taxon>Chaetothyriales</taxon>
        <taxon>Cyphellophoraceae</taxon>
        <taxon>Cyphellophora</taxon>
    </lineage>
</organism>
<evidence type="ECO:0008006" key="3">
    <source>
        <dbReference type="Google" id="ProtNLM"/>
    </source>
</evidence>
<dbReference type="EMBL" id="LFJN01000001">
    <property type="protein sequence ID" value="KPI45520.1"/>
    <property type="molecule type" value="Genomic_DNA"/>
</dbReference>
<dbReference type="SUPFAM" id="SSF53335">
    <property type="entry name" value="S-adenosyl-L-methionine-dependent methyltransferases"/>
    <property type="match status" value="1"/>
</dbReference>
<dbReference type="CDD" id="cd02440">
    <property type="entry name" value="AdoMet_MTases"/>
    <property type="match status" value="1"/>
</dbReference>
<dbReference type="InterPro" id="IPR029063">
    <property type="entry name" value="SAM-dependent_MTases_sf"/>
</dbReference>
<comment type="caution">
    <text evidence="1">The sequence shown here is derived from an EMBL/GenBank/DDBJ whole genome shotgun (WGS) entry which is preliminary data.</text>
</comment>
<name>A0A0N1HGU4_9EURO</name>
<dbReference type="Proteomes" id="UP000038010">
    <property type="component" value="Unassembled WGS sequence"/>
</dbReference>
<dbReference type="Gene3D" id="3.40.50.150">
    <property type="entry name" value="Vaccinia Virus protein VP39"/>
    <property type="match status" value="1"/>
</dbReference>
<accession>A0A0N1HGU4</accession>
<dbReference type="OrthoDB" id="540004at2759"/>
<dbReference type="PANTHER" id="PTHR45036:SF1">
    <property type="entry name" value="METHYLTRANSFERASE LIKE 7A"/>
    <property type="match status" value="1"/>
</dbReference>
<gene>
    <name evidence="1" type="ORF">AB675_654</name>
</gene>
<dbReference type="STRING" id="1664694.A0A0N1HGU4"/>
<dbReference type="VEuPathDB" id="FungiDB:AB675_654"/>
<reference evidence="1 2" key="1">
    <citation type="submission" date="2015-06" db="EMBL/GenBank/DDBJ databases">
        <title>Draft genome of the ant-associated black yeast Phialophora attae CBS 131958.</title>
        <authorList>
            <person name="Moreno L.F."/>
            <person name="Stielow B.J."/>
            <person name="de Hoog S."/>
            <person name="Vicente V.A."/>
            <person name="Weiss V.A."/>
            <person name="de Vries M."/>
            <person name="Cruz L.M."/>
            <person name="Souza E.M."/>
        </authorList>
    </citation>
    <scope>NUCLEOTIDE SEQUENCE [LARGE SCALE GENOMIC DNA]</scope>
    <source>
        <strain evidence="1 2">CBS 131958</strain>
    </source>
</reference>
<dbReference type="GeneID" id="28738719"/>
<dbReference type="InterPro" id="IPR052356">
    <property type="entry name" value="Thiol_S-MT"/>
</dbReference>